<organism evidence="1 2">
    <name type="scientific">Panicum virgatum</name>
    <name type="common">Blackwell switchgrass</name>
    <dbReference type="NCBI Taxonomy" id="38727"/>
    <lineage>
        <taxon>Eukaryota</taxon>
        <taxon>Viridiplantae</taxon>
        <taxon>Streptophyta</taxon>
        <taxon>Embryophyta</taxon>
        <taxon>Tracheophyta</taxon>
        <taxon>Spermatophyta</taxon>
        <taxon>Magnoliopsida</taxon>
        <taxon>Liliopsida</taxon>
        <taxon>Poales</taxon>
        <taxon>Poaceae</taxon>
        <taxon>PACMAD clade</taxon>
        <taxon>Panicoideae</taxon>
        <taxon>Panicodae</taxon>
        <taxon>Paniceae</taxon>
        <taxon>Panicinae</taxon>
        <taxon>Panicum</taxon>
        <taxon>Panicum sect. Hiantes</taxon>
    </lineage>
</organism>
<protein>
    <submittedName>
        <fullName evidence="1">Uncharacterized protein</fullName>
    </submittedName>
</protein>
<reference evidence="1" key="1">
    <citation type="submission" date="2020-05" db="EMBL/GenBank/DDBJ databases">
        <title>WGS assembly of Panicum virgatum.</title>
        <authorList>
            <person name="Lovell J.T."/>
            <person name="Jenkins J."/>
            <person name="Shu S."/>
            <person name="Juenger T.E."/>
            <person name="Schmutz J."/>
        </authorList>
    </citation>
    <scope>NUCLEOTIDE SEQUENCE</scope>
    <source>
        <strain evidence="1">AP13</strain>
    </source>
</reference>
<accession>A0A8T0SBN1</accession>
<comment type="caution">
    <text evidence="1">The sequence shown here is derived from an EMBL/GenBank/DDBJ whole genome shotgun (WGS) entry which is preliminary data.</text>
</comment>
<evidence type="ECO:0000313" key="2">
    <source>
        <dbReference type="Proteomes" id="UP000823388"/>
    </source>
</evidence>
<dbReference type="AlphaFoldDB" id="A0A8T0SBN1"/>
<dbReference type="Proteomes" id="UP000823388">
    <property type="component" value="Chromosome 5K"/>
</dbReference>
<evidence type="ECO:0000313" key="1">
    <source>
        <dbReference type="EMBL" id="KAG2595650.1"/>
    </source>
</evidence>
<sequence>MPPPLRAPLLRSSAELALRHDERGERLAEGGGDVGEARHQPIYNFYFDLFKVCIQILENRRVQFSGSDGLNVKFRKLQFFPLPQLSFPAKSAAITSYSSNSL</sequence>
<gene>
    <name evidence="1" type="ORF">PVAP13_5KG088900</name>
</gene>
<keyword evidence="2" id="KW-1185">Reference proteome</keyword>
<proteinExistence type="predicted"/>
<name>A0A8T0SBN1_PANVG</name>
<dbReference type="EMBL" id="CM029045">
    <property type="protein sequence ID" value="KAG2595650.1"/>
    <property type="molecule type" value="Genomic_DNA"/>
</dbReference>